<evidence type="ECO:0000313" key="9">
    <source>
        <dbReference type="Proteomes" id="UP000002026"/>
    </source>
</evidence>
<dbReference type="KEGG" id="shi:Shel_08070"/>
<dbReference type="InterPro" id="IPR006976">
    <property type="entry name" value="VanZ-like"/>
</dbReference>
<feature type="transmembrane region" description="Helical" evidence="5">
    <location>
        <begin position="6"/>
        <end position="27"/>
    </location>
</feature>
<dbReference type="GO" id="GO:0016020">
    <property type="term" value="C:membrane"/>
    <property type="evidence" value="ECO:0007669"/>
    <property type="project" value="UniProtKB-SubCell"/>
</dbReference>
<dbReference type="AlphaFoldDB" id="C7N4M8"/>
<dbReference type="RefSeq" id="WP_012797967.1">
    <property type="nucleotide sequence ID" value="NC_013165.1"/>
</dbReference>
<dbReference type="InterPro" id="IPR010432">
    <property type="entry name" value="RDD"/>
</dbReference>
<feature type="domain" description="RDD" evidence="7">
    <location>
        <begin position="214"/>
        <end position="316"/>
    </location>
</feature>
<dbReference type="HOGENOM" id="CLU_042608_1_0_11"/>
<dbReference type="Proteomes" id="UP000002026">
    <property type="component" value="Chromosome"/>
</dbReference>
<keyword evidence="4 5" id="KW-0472">Membrane</keyword>
<reference evidence="8 9" key="1">
    <citation type="journal article" date="2009" name="Stand. Genomic Sci.">
        <title>Complete genome sequence of Slackia heliotrinireducens type strain (RHS 1).</title>
        <authorList>
            <person name="Pukall R."/>
            <person name="Lapidus A."/>
            <person name="Nolan M."/>
            <person name="Copeland A."/>
            <person name="Glavina Del Rio T."/>
            <person name="Lucas S."/>
            <person name="Chen F."/>
            <person name="Tice H."/>
            <person name="Cheng J.F."/>
            <person name="Chertkov O."/>
            <person name="Bruce D."/>
            <person name="Goodwin L."/>
            <person name="Kuske C."/>
            <person name="Brettin T."/>
            <person name="Detter J.C."/>
            <person name="Han C."/>
            <person name="Pitluck S."/>
            <person name="Pati A."/>
            <person name="Mavrommatis K."/>
            <person name="Ivanova N."/>
            <person name="Ovchinnikova G."/>
            <person name="Chen A."/>
            <person name="Palaniappan K."/>
            <person name="Schneider S."/>
            <person name="Rohde M."/>
            <person name="Chain P."/>
            <person name="D'haeseleer P."/>
            <person name="Goker M."/>
            <person name="Bristow J."/>
            <person name="Eisen J.A."/>
            <person name="Markowitz V."/>
            <person name="Kyrpides N.C."/>
            <person name="Klenk H.P."/>
            <person name="Hugenholtz P."/>
        </authorList>
    </citation>
    <scope>NUCLEOTIDE SEQUENCE [LARGE SCALE GENOMIC DNA]</scope>
    <source>
        <strain evidence="9">ATCC 29202 / DSM 20476 / NCTC 11029 / RHS 1</strain>
    </source>
</reference>
<dbReference type="eggNOG" id="COG1714">
    <property type="taxonomic scope" value="Bacteria"/>
</dbReference>
<evidence type="ECO:0000313" key="8">
    <source>
        <dbReference type="EMBL" id="ACV21863.1"/>
    </source>
</evidence>
<accession>C7N4M8</accession>
<organism evidence="8 9">
    <name type="scientific">Slackia heliotrinireducens (strain ATCC 29202 / DSM 20476 / NCTC 11029 / RHS 1)</name>
    <name type="common">Peptococcus heliotrinreducens</name>
    <dbReference type="NCBI Taxonomy" id="471855"/>
    <lineage>
        <taxon>Bacteria</taxon>
        <taxon>Bacillati</taxon>
        <taxon>Actinomycetota</taxon>
        <taxon>Coriobacteriia</taxon>
        <taxon>Eggerthellales</taxon>
        <taxon>Eggerthellaceae</taxon>
        <taxon>Slackia</taxon>
    </lineage>
</organism>
<feature type="transmembrane region" description="Helical" evidence="5">
    <location>
        <begin position="251"/>
        <end position="269"/>
    </location>
</feature>
<dbReference type="eggNOG" id="COG4767">
    <property type="taxonomic scope" value="Bacteria"/>
</dbReference>
<protein>
    <submittedName>
        <fullName evidence="8">Glycopeptide antibiotics resistance protein</fullName>
    </submittedName>
</protein>
<feature type="transmembrane region" description="Helical" evidence="5">
    <location>
        <begin position="39"/>
        <end position="59"/>
    </location>
</feature>
<evidence type="ECO:0000256" key="4">
    <source>
        <dbReference type="ARBA" id="ARBA00023136"/>
    </source>
</evidence>
<feature type="transmembrane region" description="Helical" evidence="5">
    <location>
        <begin position="219"/>
        <end position="239"/>
    </location>
</feature>
<keyword evidence="9" id="KW-1185">Reference proteome</keyword>
<evidence type="ECO:0000256" key="2">
    <source>
        <dbReference type="ARBA" id="ARBA00022692"/>
    </source>
</evidence>
<feature type="transmembrane region" description="Helical" evidence="5">
    <location>
        <begin position="300"/>
        <end position="318"/>
    </location>
</feature>
<evidence type="ECO:0000256" key="3">
    <source>
        <dbReference type="ARBA" id="ARBA00022989"/>
    </source>
</evidence>
<feature type="domain" description="VanZ-like" evidence="6">
    <location>
        <begin position="48"/>
        <end position="189"/>
    </location>
</feature>
<keyword evidence="3 5" id="KW-1133">Transmembrane helix</keyword>
<feature type="transmembrane region" description="Helical" evidence="5">
    <location>
        <begin position="114"/>
        <end position="132"/>
    </location>
</feature>
<evidence type="ECO:0000259" key="7">
    <source>
        <dbReference type="Pfam" id="PF06271"/>
    </source>
</evidence>
<dbReference type="PANTHER" id="PTHR36834:SF1">
    <property type="entry name" value="INTEGRAL MEMBRANE PROTEIN"/>
    <property type="match status" value="1"/>
</dbReference>
<feature type="transmembrane region" description="Helical" evidence="5">
    <location>
        <begin position="139"/>
        <end position="162"/>
    </location>
</feature>
<evidence type="ECO:0000259" key="6">
    <source>
        <dbReference type="Pfam" id="PF04892"/>
    </source>
</evidence>
<sequence length="409" mass="45773">MSSYVASISFSVFSFPLVAALCTLPYMVYQYRRYGRVPVWKSFVVFLFIFYITTAYYLVIMPLPESRDAVVAGARIPNLELFRFVRRIAAQAGFSMTDPSSWVATLMIPDVYEALFNVFLTVPFGIFMKYFFGCRWWQALVSGLALSLFFETSQLTGLWGWYAHPYRLFDVDDLLINTTGAMLGFWLAFPLTWHLPDIDDMNEESLRQSASFTTFTRRLWAFAIDVALCSGAFAVWTVAKPTVPNPEAGDLAALLVITGIVFVLAPALADHATFGQRLLELRIVGPDGGRTRWYRACGRYILLIWVFLMLPAWAFVLLPRTIEGVPVNSSLVASVLATVYGTWLLTVAVRAIRSARRHPFVMLNGILTDTRIMSLEQISALRGADAAGYFVSNDASTSETSANETADSE</sequence>
<dbReference type="EMBL" id="CP001684">
    <property type="protein sequence ID" value="ACV21863.1"/>
    <property type="molecule type" value="Genomic_DNA"/>
</dbReference>
<feature type="transmembrane region" description="Helical" evidence="5">
    <location>
        <begin position="174"/>
        <end position="198"/>
    </location>
</feature>
<feature type="transmembrane region" description="Helical" evidence="5">
    <location>
        <begin position="330"/>
        <end position="352"/>
    </location>
</feature>
<dbReference type="PANTHER" id="PTHR36834">
    <property type="entry name" value="MEMBRANE PROTEIN-RELATED"/>
    <property type="match status" value="1"/>
</dbReference>
<dbReference type="Pfam" id="PF04892">
    <property type="entry name" value="VanZ"/>
    <property type="match status" value="1"/>
</dbReference>
<dbReference type="Pfam" id="PF06271">
    <property type="entry name" value="RDD"/>
    <property type="match status" value="1"/>
</dbReference>
<comment type="subcellular location">
    <subcellularLocation>
        <location evidence="1">Membrane</location>
        <topology evidence="1">Multi-pass membrane protein</topology>
    </subcellularLocation>
</comment>
<dbReference type="InterPro" id="IPR053150">
    <property type="entry name" value="Teicoplanin_resist-assoc"/>
</dbReference>
<evidence type="ECO:0000256" key="1">
    <source>
        <dbReference type="ARBA" id="ARBA00004141"/>
    </source>
</evidence>
<evidence type="ECO:0000256" key="5">
    <source>
        <dbReference type="SAM" id="Phobius"/>
    </source>
</evidence>
<proteinExistence type="predicted"/>
<keyword evidence="2 5" id="KW-0812">Transmembrane</keyword>
<gene>
    <name evidence="8" type="ordered locus">Shel_08070</name>
</gene>
<name>C7N4M8_SLAHD</name>